<dbReference type="PANTHER" id="PTHR34597:SF1">
    <property type="entry name" value="HEME_HEMOPEXIN TRANSPORTER PROTEIN HUXB"/>
    <property type="match status" value="1"/>
</dbReference>
<evidence type="ECO:0000256" key="2">
    <source>
        <dbReference type="ARBA" id="ARBA00022692"/>
    </source>
</evidence>
<evidence type="ECO:0000259" key="6">
    <source>
        <dbReference type="Pfam" id="PF08479"/>
    </source>
</evidence>
<dbReference type="eggNOG" id="COG2831">
    <property type="taxonomic scope" value="Bacteria"/>
</dbReference>
<proteinExistence type="predicted"/>
<dbReference type="STRING" id="340177.Cag_1056"/>
<reference evidence="7" key="1">
    <citation type="submission" date="2005-08" db="EMBL/GenBank/DDBJ databases">
        <title>Complete sequence of Chlorobium chlorochromatii CaD3.</title>
        <authorList>
            <person name="Copeland A."/>
            <person name="Lucas S."/>
            <person name="Lapidus A."/>
            <person name="Barry K."/>
            <person name="Detter J.C."/>
            <person name="Glavina T."/>
            <person name="Hammon N."/>
            <person name="Israni S."/>
            <person name="Pitluck S."/>
            <person name="Bryant D."/>
            <person name="Schmutz J."/>
            <person name="Larimer F."/>
            <person name="Land M."/>
            <person name="Kyrpides N."/>
            <person name="Ivanova N."/>
            <person name="Richardson P."/>
        </authorList>
    </citation>
    <scope>NUCLEOTIDE SEQUENCE [LARGE SCALE GENOMIC DNA]</scope>
    <source>
        <strain evidence="7">CaD3</strain>
    </source>
</reference>
<sequence>MVPKIITSLVAGSVVFSASLQAAPLVPNAGSLQQQQRPAAVSKQFKQNVQADKKATEKSKPLAIKPSAEGKVFVKRFTFSGYEGTVSQDELQNMVKPYVGKQFSMEQLDAVSANITSELRAKGWLALATLPPQDVTSGTVHVAINTGKAAMTSITSDGSIRICKRPLRQIAEKTCPPGSPLNTNDQERAVLLMNDIPGIAATTSLSKGMQAGTTDVNYLIHEGALLSGVLWADNYGNRYTGSLMQYAVLNINDPFHCGEQIMLNAAHSAGMWRGGANYSVPMPFLFAGLTGHAGVSGMQYELLEELEVLDYKGTSVKADAGFSYALHRSRKANLTSDVSYTYKGLKDRMSNTDLRDGTIQFVTFGLSGNYHDDLFFGALTTADVSITKGSLDEKIRDIHLSGAQGGYTRFNLELTRYQRFSEPCALDLTFSAQHTLKNLDSSDKFYLGGPYTVRAYPLGEAAGDHGALFKADLRHRIPVPAEWGDMFVNAFYDVGHVTLNKDRYAGDSATMNATGSNDYWLQGAGVGLRYDISETFTLQGCWAHTIGKNSGRAFDGNNSDGKSDNHRFWVQGLMNF</sequence>
<dbReference type="KEGG" id="cch:Cag_1056"/>
<dbReference type="Gene3D" id="3.10.20.310">
    <property type="entry name" value="membrane protein fhac"/>
    <property type="match status" value="1"/>
</dbReference>
<evidence type="ECO:0000256" key="3">
    <source>
        <dbReference type="ARBA" id="ARBA00023237"/>
    </source>
</evidence>
<keyword evidence="1" id="KW-1134">Transmembrane beta strand</keyword>
<dbReference type="OrthoDB" id="596066at2"/>
<dbReference type="Pfam" id="PF08479">
    <property type="entry name" value="POTRA_2"/>
    <property type="match status" value="1"/>
</dbReference>
<keyword evidence="2" id="KW-0812">Transmembrane</keyword>
<name>Q3ARQ7_CHLCH</name>
<dbReference type="PANTHER" id="PTHR34597">
    <property type="entry name" value="SLR1661 PROTEIN"/>
    <property type="match status" value="1"/>
</dbReference>
<evidence type="ECO:0000313" key="7">
    <source>
        <dbReference type="EMBL" id="ABB28318.1"/>
    </source>
</evidence>
<gene>
    <name evidence="7" type="ordered locus">Cag_1056</name>
</gene>
<dbReference type="InterPro" id="IPR013686">
    <property type="entry name" value="Polypept-transport_assoc_ShlB"/>
</dbReference>
<dbReference type="InterPro" id="IPR051544">
    <property type="entry name" value="TPS_OM_transporter"/>
</dbReference>
<dbReference type="GO" id="GO:0046819">
    <property type="term" value="P:protein secretion by the type V secretion system"/>
    <property type="evidence" value="ECO:0007669"/>
    <property type="project" value="TreeGrafter"/>
</dbReference>
<feature type="chain" id="PRO_5004223859" evidence="4">
    <location>
        <begin position="23"/>
        <end position="576"/>
    </location>
</feature>
<protein>
    <submittedName>
        <fullName evidence="7">Hemolysin activation/secretion protein-like protein</fullName>
    </submittedName>
</protein>
<dbReference type="GO" id="GO:0098046">
    <property type="term" value="C:type V protein secretion system complex"/>
    <property type="evidence" value="ECO:0007669"/>
    <property type="project" value="TreeGrafter"/>
</dbReference>
<evidence type="ECO:0000256" key="1">
    <source>
        <dbReference type="ARBA" id="ARBA00022452"/>
    </source>
</evidence>
<dbReference type="EMBL" id="CP000108">
    <property type="protein sequence ID" value="ABB28318.1"/>
    <property type="molecule type" value="Genomic_DNA"/>
</dbReference>
<dbReference type="Gene3D" id="2.40.160.50">
    <property type="entry name" value="membrane protein fhac: a member of the omp85/tpsb transporter family"/>
    <property type="match status" value="1"/>
</dbReference>
<keyword evidence="1" id="KW-0472">Membrane</keyword>
<dbReference type="HOGENOM" id="CLU_021521_2_2_10"/>
<feature type="domain" description="Polypeptide-transport-associated ShlB-type" evidence="6">
    <location>
        <begin position="74"/>
        <end position="147"/>
    </location>
</feature>
<dbReference type="AlphaFoldDB" id="Q3ARQ7"/>
<dbReference type="Pfam" id="PF03865">
    <property type="entry name" value="ShlB"/>
    <property type="match status" value="1"/>
</dbReference>
<organism evidence="7">
    <name type="scientific">Chlorobium chlorochromatii (strain CaD3)</name>
    <dbReference type="NCBI Taxonomy" id="340177"/>
    <lineage>
        <taxon>Bacteria</taxon>
        <taxon>Pseudomonadati</taxon>
        <taxon>Chlorobiota</taxon>
        <taxon>Chlorobiia</taxon>
        <taxon>Chlorobiales</taxon>
        <taxon>Chlorobiaceae</taxon>
        <taxon>Chlorobium/Pelodictyon group</taxon>
        <taxon>Chlorobium</taxon>
    </lineage>
</organism>
<keyword evidence="4" id="KW-0732">Signal</keyword>
<feature type="signal peptide" evidence="4">
    <location>
        <begin position="1"/>
        <end position="22"/>
    </location>
</feature>
<keyword evidence="3" id="KW-0998">Cell outer membrane</keyword>
<evidence type="ECO:0000259" key="5">
    <source>
        <dbReference type="Pfam" id="PF03865"/>
    </source>
</evidence>
<feature type="domain" description="Haemolysin activator HlyB C-terminal" evidence="5">
    <location>
        <begin position="212"/>
        <end position="529"/>
    </location>
</feature>
<accession>Q3ARQ7</accession>
<dbReference type="GO" id="GO:0008320">
    <property type="term" value="F:protein transmembrane transporter activity"/>
    <property type="evidence" value="ECO:0007669"/>
    <property type="project" value="TreeGrafter"/>
</dbReference>
<evidence type="ECO:0000256" key="4">
    <source>
        <dbReference type="SAM" id="SignalP"/>
    </source>
</evidence>
<dbReference type="InterPro" id="IPR005565">
    <property type="entry name" value="Hemolysn_activator_HlyB_C"/>
</dbReference>